<evidence type="ECO:0000256" key="4">
    <source>
        <dbReference type="ARBA" id="ARBA00035201"/>
    </source>
</evidence>
<dbReference type="GO" id="GO:0006412">
    <property type="term" value="P:translation"/>
    <property type="evidence" value="ECO:0007669"/>
    <property type="project" value="UniProtKB-UniRule"/>
</dbReference>
<gene>
    <name evidence="5" type="primary">rplM</name>
    <name evidence="6" type="ORF">X929_02425</name>
</gene>
<dbReference type="InterPro" id="IPR005822">
    <property type="entry name" value="Ribosomal_uL13"/>
</dbReference>
<dbReference type="PANTHER" id="PTHR11545">
    <property type="entry name" value="RIBOSOMAL PROTEIN L13"/>
    <property type="match status" value="1"/>
</dbReference>
<evidence type="ECO:0000256" key="3">
    <source>
        <dbReference type="ARBA" id="ARBA00023274"/>
    </source>
</evidence>
<dbReference type="RefSeq" id="WP_103066452.1">
    <property type="nucleotide sequence ID" value="NZ_AZRL01000004.1"/>
</dbReference>
<keyword evidence="3 5" id="KW-0687">Ribonucleoprotein</keyword>
<dbReference type="AlphaFoldDB" id="A0A2K1P4I7"/>
<accession>A0A2K1P4I7</accession>
<dbReference type="PANTHER" id="PTHR11545:SF2">
    <property type="entry name" value="LARGE RIBOSOMAL SUBUNIT PROTEIN UL13M"/>
    <property type="match status" value="1"/>
</dbReference>
<organism evidence="6 7">
    <name type="scientific">Petrotoga olearia DSM 13574</name>
    <dbReference type="NCBI Taxonomy" id="1122955"/>
    <lineage>
        <taxon>Bacteria</taxon>
        <taxon>Thermotogati</taxon>
        <taxon>Thermotogota</taxon>
        <taxon>Thermotogae</taxon>
        <taxon>Petrotogales</taxon>
        <taxon>Petrotogaceae</taxon>
        <taxon>Petrotoga</taxon>
    </lineage>
</organism>
<dbReference type="GO" id="GO:0003735">
    <property type="term" value="F:structural constituent of ribosome"/>
    <property type="evidence" value="ECO:0007669"/>
    <property type="project" value="InterPro"/>
</dbReference>
<evidence type="ECO:0000256" key="5">
    <source>
        <dbReference type="HAMAP-Rule" id="MF_01366"/>
    </source>
</evidence>
<proteinExistence type="inferred from homology"/>
<dbReference type="GO" id="GO:0003729">
    <property type="term" value="F:mRNA binding"/>
    <property type="evidence" value="ECO:0007669"/>
    <property type="project" value="TreeGrafter"/>
</dbReference>
<evidence type="ECO:0000256" key="2">
    <source>
        <dbReference type="ARBA" id="ARBA00022980"/>
    </source>
</evidence>
<dbReference type="PIRSF" id="PIRSF002181">
    <property type="entry name" value="Ribosomal_L13"/>
    <property type="match status" value="1"/>
</dbReference>
<evidence type="ECO:0000313" key="6">
    <source>
        <dbReference type="EMBL" id="PNR97627.1"/>
    </source>
</evidence>
<evidence type="ECO:0000313" key="7">
    <source>
        <dbReference type="Proteomes" id="UP000236434"/>
    </source>
</evidence>
<dbReference type="NCBIfam" id="TIGR01066">
    <property type="entry name" value="rplM_bact"/>
    <property type="match status" value="1"/>
</dbReference>
<dbReference type="Proteomes" id="UP000236434">
    <property type="component" value="Unassembled WGS sequence"/>
</dbReference>
<dbReference type="Pfam" id="PF00572">
    <property type="entry name" value="Ribosomal_L13"/>
    <property type="match status" value="1"/>
</dbReference>
<keyword evidence="2 5" id="KW-0689">Ribosomal protein</keyword>
<sequence length="151" mass="17423">MNSKLVQPSYIAKKEDIKREWVLIDAKDYTLGRLASRIAKILQGKHKPTYTPHVDCGDFVVVVNAEKIKLSKDKKENKVYRRYSGYPGGLKEISFEQMQSKHPERIIKLAVKGMMPKTILAKHMMKKLKVYVGPDHPHQAQKPKEIKLENI</sequence>
<comment type="function">
    <text evidence="5">This protein is one of the early assembly proteins of the 50S ribosomal subunit, although it is not seen to bind rRNA by itself. It is important during the early stages of 50S assembly.</text>
</comment>
<dbReference type="GO" id="GO:0017148">
    <property type="term" value="P:negative regulation of translation"/>
    <property type="evidence" value="ECO:0007669"/>
    <property type="project" value="TreeGrafter"/>
</dbReference>
<dbReference type="InterPro" id="IPR005823">
    <property type="entry name" value="Ribosomal_uL13_bac-type"/>
</dbReference>
<protein>
    <recommendedName>
        <fullName evidence="4 5">Large ribosomal subunit protein uL13</fullName>
    </recommendedName>
</protein>
<dbReference type="EMBL" id="AZRL01000004">
    <property type="protein sequence ID" value="PNR97627.1"/>
    <property type="molecule type" value="Genomic_DNA"/>
</dbReference>
<dbReference type="CDD" id="cd00392">
    <property type="entry name" value="Ribosomal_L13"/>
    <property type="match status" value="1"/>
</dbReference>
<dbReference type="SUPFAM" id="SSF52161">
    <property type="entry name" value="Ribosomal protein L13"/>
    <property type="match status" value="1"/>
</dbReference>
<comment type="subunit">
    <text evidence="5">Part of the 50S ribosomal subunit.</text>
</comment>
<reference evidence="6 7" key="1">
    <citation type="submission" date="2013-12" db="EMBL/GenBank/DDBJ databases">
        <title>Comparative genomics of Petrotoga isolates.</title>
        <authorList>
            <person name="Nesbo C.L."/>
            <person name="Charchuk R."/>
            <person name="Chow K."/>
        </authorList>
    </citation>
    <scope>NUCLEOTIDE SEQUENCE [LARGE SCALE GENOMIC DNA]</scope>
    <source>
        <strain evidence="6 7">DSM 13574</strain>
    </source>
</reference>
<dbReference type="GO" id="GO:0022625">
    <property type="term" value="C:cytosolic large ribosomal subunit"/>
    <property type="evidence" value="ECO:0007669"/>
    <property type="project" value="TreeGrafter"/>
</dbReference>
<dbReference type="InterPro" id="IPR036899">
    <property type="entry name" value="Ribosomal_uL13_sf"/>
</dbReference>
<comment type="similarity">
    <text evidence="1 5">Belongs to the universal ribosomal protein uL13 family.</text>
</comment>
<comment type="caution">
    <text evidence="6">The sequence shown here is derived from an EMBL/GenBank/DDBJ whole genome shotgun (WGS) entry which is preliminary data.</text>
</comment>
<dbReference type="Gene3D" id="3.90.1180.10">
    <property type="entry name" value="Ribosomal protein L13"/>
    <property type="match status" value="1"/>
</dbReference>
<evidence type="ECO:0000256" key="1">
    <source>
        <dbReference type="ARBA" id="ARBA00006227"/>
    </source>
</evidence>
<dbReference type="HAMAP" id="MF_01366">
    <property type="entry name" value="Ribosomal_uL13"/>
    <property type="match status" value="1"/>
</dbReference>
<dbReference type="OrthoDB" id="9801330at2"/>
<dbReference type="FunFam" id="3.90.1180.10:FF:000001">
    <property type="entry name" value="50S ribosomal protein L13"/>
    <property type="match status" value="1"/>
</dbReference>
<name>A0A2K1P4I7_9BACT</name>